<dbReference type="InterPro" id="IPR007889">
    <property type="entry name" value="HTH_Psq"/>
</dbReference>
<dbReference type="GO" id="GO:0006357">
    <property type="term" value="P:regulation of transcription by RNA polymerase II"/>
    <property type="evidence" value="ECO:0007669"/>
    <property type="project" value="TreeGrafter"/>
</dbReference>
<evidence type="ECO:0000259" key="6">
    <source>
        <dbReference type="PROSITE" id="PS50960"/>
    </source>
</evidence>
<dbReference type="Pfam" id="PF05225">
    <property type="entry name" value="HTH_psq"/>
    <property type="match status" value="4"/>
</dbReference>
<feature type="compositionally biased region" description="Polar residues" evidence="5">
    <location>
        <begin position="159"/>
        <end position="173"/>
    </location>
</feature>
<accession>A0AAE1BVW7</accession>
<feature type="region of interest" description="Disordered" evidence="5">
    <location>
        <begin position="159"/>
        <end position="179"/>
    </location>
</feature>
<dbReference type="Gene3D" id="1.10.10.60">
    <property type="entry name" value="Homeodomain-like"/>
    <property type="match status" value="4"/>
</dbReference>
<dbReference type="AlphaFoldDB" id="A0AAE1BVW7"/>
<keyword evidence="2 4" id="KW-0238">DNA-binding</keyword>
<keyword evidence="8" id="KW-1185">Reference proteome</keyword>
<evidence type="ECO:0000256" key="5">
    <source>
        <dbReference type="SAM" id="MobiDB-lite"/>
    </source>
</evidence>
<feature type="compositionally biased region" description="Pro residues" evidence="5">
    <location>
        <begin position="420"/>
        <end position="433"/>
    </location>
</feature>
<evidence type="ECO:0000313" key="8">
    <source>
        <dbReference type="Proteomes" id="UP001286313"/>
    </source>
</evidence>
<name>A0AAE1BVW7_PETCI</name>
<evidence type="ECO:0000313" key="7">
    <source>
        <dbReference type="EMBL" id="KAK3857810.1"/>
    </source>
</evidence>
<dbReference type="InterPro" id="IPR009057">
    <property type="entry name" value="Homeodomain-like_sf"/>
</dbReference>
<dbReference type="InterPro" id="IPR051095">
    <property type="entry name" value="Dros_DevTransReg"/>
</dbReference>
<dbReference type="EMBL" id="JAWQEG010005504">
    <property type="protein sequence ID" value="KAK3857810.1"/>
    <property type="molecule type" value="Genomic_DNA"/>
</dbReference>
<feature type="region of interest" description="Disordered" evidence="5">
    <location>
        <begin position="125"/>
        <end position="144"/>
    </location>
</feature>
<dbReference type="FunFam" id="1.10.10.60:FF:000019">
    <property type="entry name" value="Ligand-dependent corepressor isoform 1"/>
    <property type="match status" value="4"/>
</dbReference>
<feature type="region of interest" description="Disordered" evidence="5">
    <location>
        <begin position="403"/>
        <end position="455"/>
    </location>
</feature>
<organism evidence="7 8">
    <name type="scientific">Petrolisthes cinctipes</name>
    <name type="common">Flat porcelain crab</name>
    <dbReference type="NCBI Taxonomy" id="88211"/>
    <lineage>
        <taxon>Eukaryota</taxon>
        <taxon>Metazoa</taxon>
        <taxon>Ecdysozoa</taxon>
        <taxon>Arthropoda</taxon>
        <taxon>Crustacea</taxon>
        <taxon>Multicrustacea</taxon>
        <taxon>Malacostraca</taxon>
        <taxon>Eumalacostraca</taxon>
        <taxon>Eucarida</taxon>
        <taxon>Decapoda</taxon>
        <taxon>Pleocyemata</taxon>
        <taxon>Anomura</taxon>
        <taxon>Galatheoidea</taxon>
        <taxon>Porcellanidae</taxon>
        <taxon>Petrolisthes</taxon>
    </lineage>
</organism>
<feature type="domain" description="HTH psq-type" evidence="6">
    <location>
        <begin position="172"/>
        <end position="224"/>
    </location>
</feature>
<comment type="caution">
    <text evidence="7">The sequence shown here is derived from an EMBL/GenBank/DDBJ whole genome shotgun (WGS) entry which is preliminary data.</text>
</comment>
<dbReference type="GO" id="GO:0003677">
    <property type="term" value="F:DNA binding"/>
    <property type="evidence" value="ECO:0007669"/>
    <property type="project" value="UniProtKB-UniRule"/>
</dbReference>
<proteinExistence type="predicted"/>
<feature type="domain" description="HTH psq-type" evidence="6">
    <location>
        <begin position="289"/>
        <end position="332"/>
    </location>
</feature>
<feature type="compositionally biased region" description="Low complexity" evidence="5">
    <location>
        <begin position="434"/>
        <end position="447"/>
    </location>
</feature>
<reference evidence="7" key="1">
    <citation type="submission" date="2023-10" db="EMBL/GenBank/DDBJ databases">
        <title>Genome assemblies of two species of porcelain crab, Petrolisthes cinctipes and Petrolisthes manimaculis (Anomura: Porcellanidae).</title>
        <authorList>
            <person name="Angst P."/>
        </authorList>
    </citation>
    <scope>NUCLEOTIDE SEQUENCE</scope>
    <source>
        <strain evidence="7">PB745_01</strain>
        <tissue evidence="7">Gill</tissue>
    </source>
</reference>
<dbReference type="PANTHER" id="PTHR23110">
    <property type="entry name" value="BTB DOMAIN TRANSCRIPTION FACTOR"/>
    <property type="match status" value="1"/>
</dbReference>
<keyword evidence="3 4" id="KW-0539">Nucleus</keyword>
<evidence type="ECO:0000256" key="1">
    <source>
        <dbReference type="ARBA" id="ARBA00004123"/>
    </source>
</evidence>
<gene>
    <name evidence="7" type="ORF">Pcinc_035957</name>
</gene>
<dbReference type="PANTHER" id="PTHR23110:SF102">
    <property type="entry name" value="PIPSQUEAK, ISOFORM O"/>
    <property type="match status" value="1"/>
</dbReference>
<sequence length="455" mass="50093">MWLAADRCMCSTLLKLKGVVGGFLLVSRAAMDTCRSLYLIIALTPLPPFPLTPSFFLFFIVPSLSFSFHLLVYGVISPICDDLKSHLLHPTCAPPPPRPTGLFPTDEGAGTSHGADYNAAYTTYTKNEGDPQHLPSDATDSSGQRMTVTPELLGLMPSNATSHYSSDTESLSGTPGGRKLWTDEDMDKALDALRNAVMSLSKAAHVYGIPATTLWQRAHRMGIETPKKEGPNKTWSEHDLAGALEELRSGRMSANRASKEFGIPNSTLYKIARKEGIKLSSPFSAIQPSWNPDDLTKALDAIRGGMSVQKSAQEYGIPTGTLYGRCRREGIELSKYQGVPWSEEDMKDALEAVRVGEMSINQAAIHFNLPYSSLYGRFKRGKYEDGLPHQDFLHQEMTIEHYPADPQQNQPQPALQQPASQPPQHTPPPPQQPPQQQAQPQQQQQLTPGPPSEQY</sequence>
<dbReference type="SUPFAM" id="SSF46689">
    <property type="entry name" value="Homeodomain-like"/>
    <property type="match status" value="4"/>
</dbReference>
<feature type="DNA-binding region" description="H-T-H motif" evidence="4">
    <location>
        <begin position="200"/>
        <end position="220"/>
    </location>
</feature>
<feature type="domain" description="HTH psq-type" evidence="6">
    <location>
        <begin position="226"/>
        <end position="278"/>
    </location>
</feature>
<feature type="compositionally biased region" description="Low complexity" evidence="5">
    <location>
        <begin position="404"/>
        <end position="419"/>
    </location>
</feature>
<dbReference type="GO" id="GO:0005634">
    <property type="term" value="C:nucleus"/>
    <property type="evidence" value="ECO:0007669"/>
    <property type="project" value="UniProtKB-SubCell"/>
</dbReference>
<dbReference type="Proteomes" id="UP001286313">
    <property type="component" value="Unassembled WGS sequence"/>
</dbReference>
<evidence type="ECO:0000256" key="2">
    <source>
        <dbReference type="ARBA" id="ARBA00023125"/>
    </source>
</evidence>
<dbReference type="PROSITE" id="PS50960">
    <property type="entry name" value="HTH_PSQ"/>
    <property type="match status" value="3"/>
</dbReference>
<evidence type="ECO:0000256" key="3">
    <source>
        <dbReference type="ARBA" id="ARBA00023242"/>
    </source>
</evidence>
<feature type="DNA-binding region" description="H-T-H motif" evidence="4">
    <location>
        <begin position="308"/>
        <end position="328"/>
    </location>
</feature>
<comment type="subcellular location">
    <subcellularLocation>
        <location evidence="1 4">Nucleus</location>
    </subcellularLocation>
</comment>
<feature type="DNA-binding region" description="H-T-H motif" evidence="4">
    <location>
        <begin position="254"/>
        <end position="274"/>
    </location>
</feature>
<evidence type="ECO:0000256" key="4">
    <source>
        <dbReference type="PROSITE-ProRule" id="PRU00320"/>
    </source>
</evidence>
<protein>
    <recommendedName>
        <fullName evidence="6">HTH psq-type domain-containing protein</fullName>
    </recommendedName>
</protein>